<evidence type="ECO:0000313" key="6">
    <source>
        <dbReference type="Proteomes" id="UP001174909"/>
    </source>
</evidence>
<reference evidence="5" key="1">
    <citation type="submission" date="2023-03" db="EMBL/GenBank/DDBJ databases">
        <authorList>
            <person name="Steffen K."/>
            <person name="Cardenas P."/>
        </authorList>
    </citation>
    <scope>NUCLEOTIDE SEQUENCE</scope>
</reference>
<keyword evidence="6" id="KW-1185">Reference proteome</keyword>
<comment type="caution">
    <text evidence="5">The sequence shown here is derived from an EMBL/GenBank/DDBJ whole genome shotgun (WGS) entry which is preliminary data.</text>
</comment>
<dbReference type="GO" id="GO:0004672">
    <property type="term" value="F:protein kinase activity"/>
    <property type="evidence" value="ECO:0007669"/>
    <property type="project" value="InterPro"/>
</dbReference>
<dbReference type="PROSITE" id="PS50011">
    <property type="entry name" value="PROTEIN_KINASE_DOM"/>
    <property type="match status" value="1"/>
</dbReference>
<keyword evidence="1" id="KW-0880">Kelch repeat</keyword>
<sequence>MIAGPRAKITDFGMSKLATVNPRMTALTLCPGNILYMSPEALDDAKVYTAKLDIFSFGVIVIQILTRQFPNPTDRFRSVWTASTEDSEDETVDVRQVVPDRERRKQHLQFIPDSHSLKPLALQCLKRRERLRPSAIELCENITELKESPQYGESLEQVQHTNSSIIQRQIETEHRAEMAELQAVICDKDKKLQDCRRLVRSLETRLQGSRQTLEDKNRELWAKETELITLSGVMRRQERELQEMQQKLRGGERMEVLKLTESTSNDTVSKSKPELCETPQKDTLIVVQKNKEDLNVMPVPTSSVEEHRQVEDEPVIIDLPPDHPVRLLEAAGGRRSVRAMTWTRSKSAPEKLRRGATVVHGNKAYFRPANSVKAYCYDNIVGIQHWSQLPENPNTNCGLVFLDHLTTVGGIGYNSPTNVLLSLVDGKKEKEWREIFPHMAIPRYGAACITTEKALVVAGGLAADEGLNTVEVMRTDTKQWSIVCSLPRKCSWMSPAIMGDMLYLAGGFIQDKPSNCVLSCTVSNLLTSSTFGSKILWSLSSSLGAWKEASHVPVTRSTLALFGGNLLAIGGEDDSEKPTAVVYGYDPTTDSWNRVTQMKDRRSWCLAATLPENRLVVVGGFTDRDGDITCSVEVLN</sequence>
<keyword evidence="5" id="KW-0808">Transferase</keyword>
<evidence type="ECO:0000313" key="5">
    <source>
        <dbReference type="EMBL" id="CAI8054230.1"/>
    </source>
</evidence>
<dbReference type="EMBL" id="CASHTH010004161">
    <property type="protein sequence ID" value="CAI8054230.1"/>
    <property type="molecule type" value="Genomic_DNA"/>
</dbReference>
<dbReference type="PANTHER" id="PTHR46344:SF27">
    <property type="entry name" value="KELCH REPEAT SUPERFAMILY PROTEIN"/>
    <property type="match status" value="1"/>
</dbReference>
<organism evidence="5 6">
    <name type="scientific">Geodia barretti</name>
    <name type="common">Barrett's horny sponge</name>
    <dbReference type="NCBI Taxonomy" id="519541"/>
    <lineage>
        <taxon>Eukaryota</taxon>
        <taxon>Metazoa</taxon>
        <taxon>Porifera</taxon>
        <taxon>Demospongiae</taxon>
        <taxon>Heteroscleromorpha</taxon>
        <taxon>Tetractinellida</taxon>
        <taxon>Astrophorina</taxon>
        <taxon>Geodiidae</taxon>
        <taxon>Geodia</taxon>
    </lineage>
</organism>
<dbReference type="InterPro" id="IPR011009">
    <property type="entry name" value="Kinase-like_dom_sf"/>
</dbReference>
<dbReference type="Gene3D" id="2.120.10.80">
    <property type="entry name" value="Kelch-type beta propeller"/>
    <property type="match status" value="2"/>
</dbReference>
<dbReference type="SUPFAM" id="SSF117281">
    <property type="entry name" value="Kelch motif"/>
    <property type="match status" value="1"/>
</dbReference>
<name>A0AA35TTL3_GEOBA</name>
<dbReference type="Gene3D" id="1.10.510.10">
    <property type="entry name" value="Transferase(Phosphotransferase) domain 1"/>
    <property type="match status" value="1"/>
</dbReference>
<dbReference type="GO" id="GO:0005524">
    <property type="term" value="F:ATP binding"/>
    <property type="evidence" value="ECO:0007669"/>
    <property type="project" value="InterPro"/>
</dbReference>
<dbReference type="InterPro" id="IPR015915">
    <property type="entry name" value="Kelch-typ_b-propeller"/>
</dbReference>
<evidence type="ECO:0000259" key="4">
    <source>
        <dbReference type="PROSITE" id="PS50011"/>
    </source>
</evidence>
<dbReference type="Pfam" id="PF00069">
    <property type="entry name" value="Pkinase"/>
    <property type="match status" value="1"/>
</dbReference>
<proteinExistence type="predicted"/>
<keyword evidence="5" id="KW-0418">Kinase</keyword>
<evidence type="ECO:0000256" key="3">
    <source>
        <dbReference type="SAM" id="Coils"/>
    </source>
</evidence>
<accession>A0AA35TTL3</accession>
<keyword evidence="2" id="KW-0677">Repeat</keyword>
<gene>
    <name evidence="5" type="ORF">GBAR_LOCUS29624</name>
</gene>
<feature type="coiled-coil region" evidence="3">
    <location>
        <begin position="199"/>
        <end position="254"/>
    </location>
</feature>
<dbReference type="SMART" id="SM00612">
    <property type="entry name" value="Kelch"/>
    <property type="match status" value="2"/>
</dbReference>
<dbReference type="Pfam" id="PF01344">
    <property type="entry name" value="Kelch_1"/>
    <property type="match status" value="2"/>
</dbReference>
<dbReference type="SUPFAM" id="SSF56112">
    <property type="entry name" value="Protein kinase-like (PK-like)"/>
    <property type="match status" value="1"/>
</dbReference>
<dbReference type="PANTHER" id="PTHR46344">
    <property type="entry name" value="OS02G0202900 PROTEIN"/>
    <property type="match status" value="1"/>
</dbReference>
<dbReference type="AlphaFoldDB" id="A0AA35TTL3"/>
<protein>
    <submittedName>
        <fullName evidence="5">Wall-associated receptor kinase-like 3</fullName>
    </submittedName>
</protein>
<evidence type="ECO:0000256" key="2">
    <source>
        <dbReference type="ARBA" id="ARBA00022737"/>
    </source>
</evidence>
<dbReference type="Proteomes" id="UP001174909">
    <property type="component" value="Unassembled WGS sequence"/>
</dbReference>
<dbReference type="InterPro" id="IPR000719">
    <property type="entry name" value="Prot_kinase_dom"/>
</dbReference>
<keyword evidence="5" id="KW-0675">Receptor</keyword>
<feature type="domain" description="Protein kinase" evidence="4">
    <location>
        <begin position="1"/>
        <end position="151"/>
    </location>
</feature>
<keyword evidence="3" id="KW-0175">Coiled coil</keyword>
<evidence type="ECO:0000256" key="1">
    <source>
        <dbReference type="ARBA" id="ARBA00022441"/>
    </source>
</evidence>
<dbReference type="InterPro" id="IPR006652">
    <property type="entry name" value="Kelch_1"/>
</dbReference>